<protein>
    <submittedName>
        <fullName evidence="1">Uncharacterized protein</fullName>
    </submittedName>
</protein>
<name>T4VKE9_PARBF</name>
<reference evidence="1 2" key="1">
    <citation type="submission" date="2013-06" db="EMBL/GenBank/DDBJ databases">
        <authorList>
            <person name="Walk S."/>
            <person name="Aronoff D."/>
            <person name="Young V.Y."/>
            <person name="Marsh J."/>
            <person name="Harrison L."/>
            <person name="Daugherty S.C."/>
            <person name="Shefchek K.A."/>
            <person name="Hine E.E."/>
            <person name="Tallon L.J."/>
            <person name="Sadzewicz L.K."/>
            <person name="Rasko D.A."/>
        </authorList>
    </citation>
    <scope>NUCLEOTIDE SEQUENCE [LARGE SCALE GENOMIC DNA]</scope>
    <source>
        <strain evidence="1 2">ATCC 638</strain>
    </source>
</reference>
<sequence length="37" mass="4512">MKLNKDISTFNFIDICNFNTYKTIMNYIIKLRNLLRV</sequence>
<dbReference type="AlphaFoldDB" id="T4VKE9"/>
<gene>
    <name evidence="1" type="ORF">C672_0702</name>
</gene>
<organism evidence="1 2">
    <name type="scientific">Paraclostridium bifermentans ATCC 638 = DSM 14991</name>
    <dbReference type="NCBI Taxonomy" id="1233171"/>
    <lineage>
        <taxon>Bacteria</taxon>
        <taxon>Bacillati</taxon>
        <taxon>Bacillota</taxon>
        <taxon>Clostridia</taxon>
        <taxon>Peptostreptococcales</taxon>
        <taxon>Peptostreptococcaceae</taxon>
        <taxon>Paraclostridium</taxon>
    </lineage>
</organism>
<comment type="caution">
    <text evidence="1">The sequence shown here is derived from an EMBL/GenBank/DDBJ whole genome shotgun (WGS) entry which is preliminary data.</text>
</comment>
<dbReference type="PATRIC" id="fig|1233171.3.peg.603"/>
<accession>T4VKE9</accession>
<evidence type="ECO:0000313" key="1">
    <source>
        <dbReference type="EMBL" id="EQK44174.1"/>
    </source>
</evidence>
<evidence type="ECO:0000313" key="2">
    <source>
        <dbReference type="Proteomes" id="UP000015688"/>
    </source>
</evidence>
<proteinExistence type="predicted"/>
<dbReference type="Proteomes" id="UP000015688">
    <property type="component" value="Unassembled WGS sequence"/>
</dbReference>
<dbReference type="EMBL" id="AVNC01000014">
    <property type="protein sequence ID" value="EQK44174.1"/>
    <property type="molecule type" value="Genomic_DNA"/>
</dbReference>